<evidence type="ECO:0000256" key="5">
    <source>
        <dbReference type="ARBA" id="ARBA00023125"/>
    </source>
</evidence>
<keyword evidence="2 6" id="KW-0547">Nucleotide-binding</keyword>
<feature type="compositionally biased region" description="Basic and acidic residues" evidence="7">
    <location>
        <begin position="68"/>
        <end position="88"/>
    </location>
</feature>
<dbReference type="PANTHER" id="PTHR22683:SF42">
    <property type="entry name" value="DNA TRANSLOCASE SFTA"/>
    <property type="match status" value="1"/>
</dbReference>
<evidence type="ECO:0000256" key="3">
    <source>
        <dbReference type="ARBA" id="ARBA00022829"/>
    </source>
</evidence>
<dbReference type="Proteomes" id="UP001595772">
    <property type="component" value="Unassembled WGS sequence"/>
</dbReference>
<feature type="binding site" evidence="6">
    <location>
        <begin position="529"/>
        <end position="536"/>
    </location>
    <ligand>
        <name>ATP</name>
        <dbReference type="ChEBI" id="CHEBI:30616"/>
    </ligand>
</feature>
<dbReference type="InterPro" id="IPR036388">
    <property type="entry name" value="WH-like_DNA-bd_sf"/>
</dbReference>
<feature type="compositionally biased region" description="Basic and acidic residues" evidence="7">
    <location>
        <begin position="122"/>
        <end position="132"/>
    </location>
</feature>
<dbReference type="Gene3D" id="1.10.10.10">
    <property type="entry name" value="Winged helix-like DNA-binding domain superfamily/Winged helix DNA-binding domain"/>
    <property type="match status" value="1"/>
</dbReference>
<feature type="region of interest" description="Disordered" evidence="7">
    <location>
        <begin position="31"/>
        <end position="153"/>
    </location>
</feature>
<dbReference type="Gene3D" id="3.30.980.40">
    <property type="match status" value="1"/>
</dbReference>
<keyword evidence="4 6" id="KW-0067">ATP-binding</keyword>
<evidence type="ECO:0000313" key="9">
    <source>
        <dbReference type="EMBL" id="MFC4022496.1"/>
    </source>
</evidence>
<gene>
    <name evidence="9" type="ORF">ACFOUV_01530</name>
</gene>
<dbReference type="SMART" id="SM00382">
    <property type="entry name" value="AAA"/>
    <property type="match status" value="1"/>
</dbReference>
<dbReference type="PANTHER" id="PTHR22683">
    <property type="entry name" value="SPORULATION PROTEIN RELATED"/>
    <property type="match status" value="1"/>
</dbReference>
<dbReference type="SUPFAM" id="SSF52540">
    <property type="entry name" value="P-loop containing nucleoside triphosphate hydrolases"/>
    <property type="match status" value="1"/>
</dbReference>
<comment type="caution">
    <text evidence="9">The sequence shown here is derived from an EMBL/GenBank/DDBJ whole genome shotgun (WGS) entry which is preliminary data.</text>
</comment>
<name>A0ABV8GUE2_9BACI</name>
<dbReference type="InterPro" id="IPR018541">
    <property type="entry name" value="Ftsk_gamma"/>
</dbReference>
<dbReference type="Pfam" id="PF01580">
    <property type="entry name" value="FtsK_SpoIIIE"/>
    <property type="match status" value="1"/>
</dbReference>
<protein>
    <submittedName>
        <fullName evidence="9">DNA translocase FtsK</fullName>
    </submittedName>
</protein>
<keyword evidence="5" id="KW-0238">DNA-binding</keyword>
<evidence type="ECO:0000256" key="4">
    <source>
        <dbReference type="ARBA" id="ARBA00022840"/>
    </source>
</evidence>
<dbReference type="SMART" id="SM00843">
    <property type="entry name" value="Ftsk_gamma"/>
    <property type="match status" value="1"/>
</dbReference>
<accession>A0ABV8GUE2</accession>
<feature type="compositionally biased region" description="Basic and acidic residues" evidence="7">
    <location>
        <begin position="291"/>
        <end position="366"/>
    </location>
</feature>
<dbReference type="Gene3D" id="3.40.50.300">
    <property type="entry name" value="P-loop containing nucleotide triphosphate hydrolases"/>
    <property type="match status" value="1"/>
</dbReference>
<feature type="compositionally biased region" description="Basic and acidic residues" evidence="7">
    <location>
        <begin position="245"/>
        <end position="259"/>
    </location>
</feature>
<dbReference type="PROSITE" id="PS50901">
    <property type="entry name" value="FTSK"/>
    <property type="match status" value="1"/>
</dbReference>
<dbReference type="RefSeq" id="WP_379495004.1">
    <property type="nucleotide sequence ID" value="NZ_JBHSAO010000001.1"/>
</dbReference>
<dbReference type="InterPro" id="IPR041027">
    <property type="entry name" value="FtsK_alpha"/>
</dbReference>
<evidence type="ECO:0000259" key="8">
    <source>
        <dbReference type="PROSITE" id="PS50901"/>
    </source>
</evidence>
<dbReference type="InterPro" id="IPR050206">
    <property type="entry name" value="FtsK/SpoIIIE/SftA"/>
</dbReference>
<dbReference type="CDD" id="cd01127">
    <property type="entry name" value="TrwB_TraG_TraD_VirD4"/>
    <property type="match status" value="1"/>
</dbReference>
<dbReference type="InterPro" id="IPR003593">
    <property type="entry name" value="AAA+_ATPase"/>
</dbReference>
<evidence type="ECO:0000256" key="2">
    <source>
        <dbReference type="ARBA" id="ARBA00022741"/>
    </source>
</evidence>
<feature type="domain" description="FtsK" evidence="8">
    <location>
        <begin position="512"/>
        <end position="704"/>
    </location>
</feature>
<keyword evidence="10" id="KW-1185">Reference proteome</keyword>
<reference evidence="10" key="1">
    <citation type="journal article" date="2019" name="Int. J. Syst. Evol. Microbiol.">
        <title>The Global Catalogue of Microorganisms (GCM) 10K type strain sequencing project: providing services to taxonomists for standard genome sequencing and annotation.</title>
        <authorList>
            <consortium name="The Broad Institute Genomics Platform"/>
            <consortium name="The Broad Institute Genome Sequencing Center for Infectious Disease"/>
            <person name="Wu L."/>
            <person name="Ma J."/>
        </authorList>
    </citation>
    <scope>NUCLEOTIDE SEQUENCE [LARGE SCALE GENOMIC DNA]</scope>
    <source>
        <strain evidence="10">IBRC-M 10703</strain>
    </source>
</reference>
<keyword evidence="3" id="KW-0159">Chromosome partition</keyword>
<dbReference type="InterPro" id="IPR027417">
    <property type="entry name" value="P-loop_NTPase"/>
</dbReference>
<comment type="similarity">
    <text evidence="1">Belongs to the FtsK/SpoIIIE/SftA family.</text>
</comment>
<evidence type="ECO:0000256" key="7">
    <source>
        <dbReference type="SAM" id="MobiDB-lite"/>
    </source>
</evidence>
<proteinExistence type="inferred from homology"/>
<feature type="region of interest" description="Disordered" evidence="7">
    <location>
        <begin position="198"/>
        <end position="366"/>
    </location>
</feature>
<organism evidence="9 10">
    <name type="scientific">Oceanobacillus longus</name>
    <dbReference type="NCBI Taxonomy" id="930120"/>
    <lineage>
        <taxon>Bacteria</taxon>
        <taxon>Bacillati</taxon>
        <taxon>Bacillota</taxon>
        <taxon>Bacilli</taxon>
        <taxon>Bacillales</taxon>
        <taxon>Bacillaceae</taxon>
        <taxon>Oceanobacillus</taxon>
    </lineage>
</organism>
<feature type="compositionally biased region" description="Basic and acidic residues" evidence="7">
    <location>
        <begin position="267"/>
        <end position="282"/>
    </location>
</feature>
<dbReference type="EMBL" id="JBHSAO010000001">
    <property type="protein sequence ID" value="MFC4022496.1"/>
    <property type="molecule type" value="Genomic_DNA"/>
</dbReference>
<evidence type="ECO:0000256" key="6">
    <source>
        <dbReference type="PROSITE-ProRule" id="PRU00289"/>
    </source>
</evidence>
<dbReference type="SUPFAM" id="SSF46785">
    <property type="entry name" value="Winged helix' DNA-binding domain"/>
    <property type="match status" value="1"/>
</dbReference>
<evidence type="ECO:0000256" key="1">
    <source>
        <dbReference type="ARBA" id="ARBA00006474"/>
    </source>
</evidence>
<dbReference type="Pfam" id="PF17854">
    <property type="entry name" value="FtsK_alpha"/>
    <property type="match status" value="1"/>
</dbReference>
<dbReference type="InterPro" id="IPR002543">
    <property type="entry name" value="FtsK_dom"/>
</dbReference>
<dbReference type="Pfam" id="PF09397">
    <property type="entry name" value="FtsK_gamma"/>
    <property type="match status" value="1"/>
</dbReference>
<evidence type="ECO:0000313" key="10">
    <source>
        <dbReference type="Proteomes" id="UP001595772"/>
    </source>
</evidence>
<dbReference type="InterPro" id="IPR036390">
    <property type="entry name" value="WH_DNA-bd_sf"/>
</dbReference>
<feature type="compositionally biased region" description="Basic and acidic residues" evidence="7">
    <location>
        <begin position="97"/>
        <end position="109"/>
    </location>
</feature>
<sequence length="843" mass="96994">MSDLKMWDDWKEKIKNIFTKEVEIEVEEVVELESHQHHNTTNGNQELKAKMMYQYPDRNSFRFPVIPDEPKPKREEEKDRPKSTKTDDISAYQKRQQTREERKPRESKIKPPVRQTYNEPSIESRKVYKKDPSVPFQPTDVPSPIYGFQKGKQKEEIENIPAYKRKELKQESAFGTKQPVQTDVTEDLLDPLNVASERLKDKPEESIVNQEIIQPEKEEPNTVVELNQQETAATAESIEEEIQETVEKDFSERKQDSQKKINPISSRENKKAYEKTSNEYKPEPFNVIMTPRDKKNLFDRQQRAQTQQRREKTQQRREKTQQQNQERMHAEKLRQQHEVQAEQIRQEQHHAQVLKPSEEKQEEPVKKQQIEQPAQEQIKIPFHLLNDPIQKSNDDQIWVSEQQELLEQTLKYFNVRAKVVKATQGPSVTRFEVQPEMGVKVSKIKNLSDDLKLNMSARDIRIEAPIPGKNTVGIEIPNRKSEMVGLQGIFETDDFKESKSPLSIALGLTIEGYPKITNIQKMPHGLIAGATGSGKSVCINTILISLIYKASHEDVKFLLIDPKMVELAPYNGIPHLVAPVITDVKAATQSLKWAVNEMEERYEKFVEEGVRDIERYNQKVFKQGRGNQKMPFIVIVIDELADLMMMSPQDVEDSISRIAQKARACGIHLLLATQRPSVDVITGLIKANIPTRIAFSVSSQIDSRTIIDSSGADKLLGRGDMLFVENGTGQSVRLQGPFVSDEEIERVTNYARSIAEPNYLFEQEQLLEQVSMDEDEDELMEEAIQFIMNQNSASTSLLQRHFKIGYNRAARLIDTLEARGYISGQNGSKPRDVLITQSQLDEL</sequence>